<organism evidence="2 3">
    <name type="scientific">Pseudosporangium ferrugineum</name>
    <dbReference type="NCBI Taxonomy" id="439699"/>
    <lineage>
        <taxon>Bacteria</taxon>
        <taxon>Bacillati</taxon>
        <taxon>Actinomycetota</taxon>
        <taxon>Actinomycetes</taxon>
        <taxon>Micromonosporales</taxon>
        <taxon>Micromonosporaceae</taxon>
        <taxon>Pseudosporangium</taxon>
    </lineage>
</organism>
<name>A0A2T0SEL7_9ACTN</name>
<evidence type="ECO:0000313" key="3">
    <source>
        <dbReference type="Proteomes" id="UP000239209"/>
    </source>
</evidence>
<dbReference type="Proteomes" id="UP000239209">
    <property type="component" value="Unassembled WGS sequence"/>
</dbReference>
<feature type="region of interest" description="Disordered" evidence="1">
    <location>
        <begin position="217"/>
        <end position="248"/>
    </location>
</feature>
<sequence length="271" mass="27287">MAVPLLSVERVRARPGGVRVVVVDLRPLAGSRSLAAALAAGDDRLDLRRIDVVRDLAAAGTYLSLPDLAYSYAPMLGHVDGIVGHLGASVLAGAMATAFAEPDGVRPPVLFVDPARPTVRQAVDDCGAFLARFGAPPPPPGSAWGCGGQPAHLLMTSALRAAIAGPAADGPEAEEAVALLARFGGWLGFLLAAADAPGLNGRGVPGADRTVVTACPERPALPGDAAMPLPGDPAAATPGGGAGTVPLDDTTVRQAVAAIYDLVSDRKGDRP</sequence>
<keyword evidence="3" id="KW-1185">Reference proteome</keyword>
<accession>A0A2T0SEL7</accession>
<evidence type="ECO:0008006" key="4">
    <source>
        <dbReference type="Google" id="ProtNLM"/>
    </source>
</evidence>
<dbReference type="RefSeq" id="WP_106125097.1">
    <property type="nucleotide sequence ID" value="NZ_PVZG01000002.1"/>
</dbReference>
<protein>
    <recommendedName>
        <fullName evidence="4">Alpha/beta hydrolase family protein</fullName>
    </recommendedName>
</protein>
<feature type="compositionally biased region" description="Low complexity" evidence="1">
    <location>
        <begin position="228"/>
        <end position="237"/>
    </location>
</feature>
<evidence type="ECO:0000256" key="1">
    <source>
        <dbReference type="SAM" id="MobiDB-lite"/>
    </source>
</evidence>
<reference evidence="2 3" key="1">
    <citation type="submission" date="2018-03" db="EMBL/GenBank/DDBJ databases">
        <title>Genomic Encyclopedia of Archaeal and Bacterial Type Strains, Phase II (KMG-II): from individual species to whole genera.</title>
        <authorList>
            <person name="Goeker M."/>
        </authorList>
    </citation>
    <scope>NUCLEOTIDE SEQUENCE [LARGE SCALE GENOMIC DNA]</scope>
    <source>
        <strain evidence="2 3">DSM 45348</strain>
    </source>
</reference>
<evidence type="ECO:0000313" key="2">
    <source>
        <dbReference type="EMBL" id="PRY31854.1"/>
    </source>
</evidence>
<dbReference type="EMBL" id="PVZG01000002">
    <property type="protein sequence ID" value="PRY31854.1"/>
    <property type="molecule type" value="Genomic_DNA"/>
</dbReference>
<proteinExistence type="predicted"/>
<comment type="caution">
    <text evidence="2">The sequence shown here is derived from an EMBL/GenBank/DDBJ whole genome shotgun (WGS) entry which is preliminary data.</text>
</comment>
<gene>
    <name evidence="2" type="ORF">CLV70_10265</name>
</gene>
<dbReference type="AlphaFoldDB" id="A0A2T0SEL7"/>